<dbReference type="Proteomes" id="UP000216339">
    <property type="component" value="Unassembled WGS sequence"/>
</dbReference>
<dbReference type="Gene3D" id="3.30.420.40">
    <property type="match status" value="1"/>
</dbReference>
<sequence length="295" mass="30576">MRVCAIDVGTNTVMSVVADVRDGRLTVVEDEERFARLGQGVDASGRLAPEAIDRVLDRLAAAQATAERLGAERVVIGATSASRDAANVGELRGRVRDDLGLDYRVISGEEEAEASFRGALALLPDVDAALVVDVGGGSTEVALGTRAEGVMRRQSVDVGSVRLTERRFSERPPSDGAVEAAQADAEAAYAAVGFERGGVPLVATGSVGRLVARLVGATDRVSAAALREWRDRLLALTPDEALAISPDVLAGREDVAAAALLLLDAVLARFGADAYVPTTGGLRHGLALAEADRAG</sequence>
<dbReference type="RefSeq" id="WP_143537624.1">
    <property type="nucleotide sequence ID" value="NZ_MQWD01000001.1"/>
</dbReference>
<evidence type="ECO:0000259" key="1">
    <source>
        <dbReference type="Pfam" id="PF02541"/>
    </source>
</evidence>
<organism evidence="2 3">
    <name type="scientific">Rubrivirga marina</name>
    <dbReference type="NCBI Taxonomy" id="1196024"/>
    <lineage>
        <taxon>Bacteria</taxon>
        <taxon>Pseudomonadati</taxon>
        <taxon>Rhodothermota</taxon>
        <taxon>Rhodothermia</taxon>
        <taxon>Rhodothermales</taxon>
        <taxon>Rubricoccaceae</taxon>
        <taxon>Rubrivirga</taxon>
    </lineage>
</organism>
<dbReference type="InterPro" id="IPR003695">
    <property type="entry name" value="Ppx_GppA_N"/>
</dbReference>
<feature type="domain" description="Ppx/GppA phosphatase N-terminal" evidence="1">
    <location>
        <begin position="16"/>
        <end position="292"/>
    </location>
</feature>
<dbReference type="EMBL" id="MQWD01000001">
    <property type="protein sequence ID" value="PAP78744.1"/>
    <property type="molecule type" value="Genomic_DNA"/>
</dbReference>
<protein>
    <recommendedName>
        <fullName evidence="1">Ppx/GppA phosphatase N-terminal domain-containing protein</fullName>
    </recommendedName>
</protein>
<dbReference type="PANTHER" id="PTHR30005">
    <property type="entry name" value="EXOPOLYPHOSPHATASE"/>
    <property type="match status" value="1"/>
</dbReference>
<gene>
    <name evidence="2" type="ORF">BSZ37_10815</name>
</gene>
<accession>A0A271J6S8</accession>
<dbReference type="GO" id="GO:0016462">
    <property type="term" value="F:pyrophosphatase activity"/>
    <property type="evidence" value="ECO:0007669"/>
    <property type="project" value="TreeGrafter"/>
</dbReference>
<name>A0A271J6S8_9BACT</name>
<dbReference type="SUPFAM" id="SSF53067">
    <property type="entry name" value="Actin-like ATPase domain"/>
    <property type="match status" value="2"/>
</dbReference>
<dbReference type="Gene3D" id="3.30.420.150">
    <property type="entry name" value="Exopolyphosphatase. Domain 2"/>
    <property type="match status" value="1"/>
</dbReference>
<proteinExistence type="predicted"/>
<comment type="caution">
    <text evidence="2">The sequence shown here is derived from an EMBL/GenBank/DDBJ whole genome shotgun (WGS) entry which is preliminary data.</text>
</comment>
<keyword evidence="3" id="KW-1185">Reference proteome</keyword>
<evidence type="ECO:0000313" key="2">
    <source>
        <dbReference type="EMBL" id="PAP78744.1"/>
    </source>
</evidence>
<dbReference type="InterPro" id="IPR043129">
    <property type="entry name" value="ATPase_NBD"/>
</dbReference>
<dbReference type="PANTHER" id="PTHR30005:SF13">
    <property type="entry name" value="EXOPOLYPHOSPHATASE 2"/>
    <property type="match status" value="1"/>
</dbReference>
<dbReference type="Pfam" id="PF02541">
    <property type="entry name" value="Ppx-GppA"/>
    <property type="match status" value="1"/>
</dbReference>
<dbReference type="InterPro" id="IPR050273">
    <property type="entry name" value="GppA/Ppx_hydrolase"/>
</dbReference>
<dbReference type="AlphaFoldDB" id="A0A271J6S8"/>
<dbReference type="CDD" id="cd24054">
    <property type="entry name" value="ASKHA_NBD_AaPPX-GppA_MtPPX2-like"/>
    <property type="match status" value="1"/>
</dbReference>
<evidence type="ECO:0000313" key="3">
    <source>
        <dbReference type="Proteomes" id="UP000216339"/>
    </source>
</evidence>
<reference evidence="2 3" key="1">
    <citation type="submission" date="2016-11" db="EMBL/GenBank/DDBJ databases">
        <title>Study of marine rhodopsin-containing bacteria.</title>
        <authorList>
            <person name="Yoshizawa S."/>
            <person name="Kumagai Y."/>
            <person name="Kogure K."/>
        </authorList>
    </citation>
    <scope>NUCLEOTIDE SEQUENCE [LARGE SCALE GENOMIC DNA]</scope>
    <source>
        <strain evidence="2 3">SAORIC-28</strain>
    </source>
</reference>
<dbReference type="OrthoDB" id="9814545at2"/>